<organism evidence="1 2">
    <name type="scientific">Thelohanellus kitauei</name>
    <name type="common">Myxosporean</name>
    <dbReference type="NCBI Taxonomy" id="669202"/>
    <lineage>
        <taxon>Eukaryota</taxon>
        <taxon>Metazoa</taxon>
        <taxon>Cnidaria</taxon>
        <taxon>Myxozoa</taxon>
        <taxon>Myxosporea</taxon>
        <taxon>Bivalvulida</taxon>
        <taxon>Platysporina</taxon>
        <taxon>Myxobolidae</taxon>
        <taxon>Thelohanellus</taxon>
    </lineage>
</organism>
<name>A0A0C2JRL4_THEKT</name>
<accession>A0A0C2JRL4</accession>
<dbReference type="EMBL" id="JWZT01001432">
    <property type="protein sequence ID" value="KII72048.1"/>
    <property type="molecule type" value="Genomic_DNA"/>
</dbReference>
<keyword evidence="2" id="KW-1185">Reference proteome</keyword>
<gene>
    <name evidence="1" type="ORF">RF11_05938</name>
</gene>
<dbReference type="AlphaFoldDB" id="A0A0C2JRL4"/>
<reference evidence="1 2" key="1">
    <citation type="journal article" date="2014" name="Genome Biol. Evol.">
        <title>The genome of the myxosporean Thelohanellus kitauei shows adaptations to nutrient acquisition within its fish host.</title>
        <authorList>
            <person name="Yang Y."/>
            <person name="Xiong J."/>
            <person name="Zhou Z."/>
            <person name="Huo F."/>
            <person name="Miao W."/>
            <person name="Ran C."/>
            <person name="Liu Y."/>
            <person name="Zhang J."/>
            <person name="Feng J."/>
            <person name="Wang M."/>
            <person name="Wang M."/>
            <person name="Wang L."/>
            <person name="Yao B."/>
        </authorList>
    </citation>
    <scope>NUCLEOTIDE SEQUENCE [LARGE SCALE GENOMIC DNA]</scope>
    <source>
        <strain evidence="1">Wuqing</strain>
    </source>
</reference>
<evidence type="ECO:0000313" key="1">
    <source>
        <dbReference type="EMBL" id="KII72048.1"/>
    </source>
</evidence>
<evidence type="ECO:0000313" key="2">
    <source>
        <dbReference type="Proteomes" id="UP000031668"/>
    </source>
</evidence>
<sequence length="247" mass="28350">MSITIFLYAKNASSLSLSYSDFDTCKPSSFVSIYVYYDNASKLLKIFIPFLSESNFDCILAQRSSRQCRGNSRIIQKQSKIFNTRKTKLTLYCRWSRTVIQKLTILNQLDKINYTERSLTKAIQVQHLDNRLHGNAQSLKNWRNGVERGVSAKDAIEKATSTSFLNFITTINIILKNIFVSSFFPQCNEANVIEWVHDKRSVPAAVYIPAVVRNFPMYRKDACFTAVSVQDIKAFGSIRVYFVLNNM</sequence>
<protein>
    <submittedName>
        <fullName evidence="1">Uncharacterized protein</fullName>
    </submittedName>
</protein>
<proteinExistence type="predicted"/>
<dbReference type="Proteomes" id="UP000031668">
    <property type="component" value="Unassembled WGS sequence"/>
</dbReference>
<comment type="caution">
    <text evidence="1">The sequence shown here is derived from an EMBL/GenBank/DDBJ whole genome shotgun (WGS) entry which is preliminary data.</text>
</comment>